<dbReference type="Pfam" id="PF05331">
    <property type="entry name" value="DUF742"/>
    <property type="match status" value="1"/>
</dbReference>
<evidence type="ECO:0000313" key="2">
    <source>
        <dbReference type="Proteomes" id="UP001596514"/>
    </source>
</evidence>
<keyword evidence="2" id="KW-1185">Reference proteome</keyword>
<proteinExistence type="predicted"/>
<dbReference type="PANTHER" id="PTHR36221">
    <property type="entry name" value="DUF742 DOMAIN-CONTAINING PROTEIN"/>
    <property type="match status" value="1"/>
</dbReference>
<gene>
    <name evidence="1" type="ORF">ACFQVD_28390</name>
</gene>
<dbReference type="EMBL" id="JBHTEE010000001">
    <property type="protein sequence ID" value="MFC7604038.1"/>
    <property type="molecule type" value="Genomic_DNA"/>
</dbReference>
<sequence length="118" mass="12852">MTERWLDREAGPIVRPYTMTRGRTRAAGAHFDLMAVVVAVRAPRRDLPPEHMSILNACRAPISVAELAGETGMAVGVLRVLLGDLRDHDLITVRLPAAPSAIPRENLLRDLLAGLKAL</sequence>
<organism evidence="1 2">
    <name type="scientific">Streptosporangium amethystogenes subsp. fukuiense</name>
    <dbReference type="NCBI Taxonomy" id="698418"/>
    <lineage>
        <taxon>Bacteria</taxon>
        <taxon>Bacillati</taxon>
        <taxon>Actinomycetota</taxon>
        <taxon>Actinomycetes</taxon>
        <taxon>Streptosporangiales</taxon>
        <taxon>Streptosporangiaceae</taxon>
        <taxon>Streptosporangium</taxon>
    </lineage>
</organism>
<accession>A0ABW2T658</accession>
<dbReference type="InterPro" id="IPR007995">
    <property type="entry name" value="DUF742"/>
</dbReference>
<comment type="caution">
    <text evidence="1">The sequence shown here is derived from an EMBL/GenBank/DDBJ whole genome shotgun (WGS) entry which is preliminary data.</text>
</comment>
<dbReference type="PANTHER" id="PTHR36221:SF1">
    <property type="entry name" value="DUF742 DOMAIN-CONTAINING PROTEIN"/>
    <property type="match status" value="1"/>
</dbReference>
<evidence type="ECO:0000313" key="1">
    <source>
        <dbReference type="EMBL" id="MFC7604038.1"/>
    </source>
</evidence>
<dbReference type="Proteomes" id="UP001596514">
    <property type="component" value="Unassembled WGS sequence"/>
</dbReference>
<name>A0ABW2T658_9ACTN</name>
<protein>
    <submittedName>
        <fullName evidence="1">DUF742 domain-containing protein</fullName>
    </submittedName>
</protein>
<dbReference type="RefSeq" id="WP_343978637.1">
    <property type="nucleotide sequence ID" value="NZ_BAAAGK010000167.1"/>
</dbReference>
<reference evidence="2" key="1">
    <citation type="journal article" date="2019" name="Int. J. Syst. Evol. Microbiol.">
        <title>The Global Catalogue of Microorganisms (GCM) 10K type strain sequencing project: providing services to taxonomists for standard genome sequencing and annotation.</title>
        <authorList>
            <consortium name="The Broad Institute Genomics Platform"/>
            <consortium name="The Broad Institute Genome Sequencing Center for Infectious Disease"/>
            <person name="Wu L."/>
            <person name="Ma J."/>
        </authorList>
    </citation>
    <scope>NUCLEOTIDE SEQUENCE [LARGE SCALE GENOMIC DNA]</scope>
    <source>
        <strain evidence="2">JCM 10083</strain>
    </source>
</reference>